<dbReference type="RefSeq" id="WP_185959075.1">
    <property type="nucleotide sequence ID" value="NZ_FXTO01000032.1"/>
</dbReference>
<reference evidence="1 2" key="1">
    <citation type="submission" date="2017-05" db="EMBL/GenBank/DDBJ databases">
        <authorList>
            <person name="Varghese N."/>
            <person name="Submissions S."/>
        </authorList>
    </citation>
    <scope>NUCLEOTIDE SEQUENCE [LARGE SCALE GENOMIC DNA]</scope>
    <source>
        <strain evidence="1 2">DSM 29506</strain>
    </source>
</reference>
<dbReference type="EMBL" id="FXTO01000032">
    <property type="protein sequence ID" value="SMO96414.1"/>
    <property type="molecule type" value="Genomic_DNA"/>
</dbReference>
<accession>A0A521FK59</accession>
<organism evidence="1 2">
    <name type="scientific">Thalassovita litoralis</name>
    <dbReference type="NCBI Taxonomy" id="1010611"/>
    <lineage>
        <taxon>Bacteria</taxon>
        <taxon>Pseudomonadati</taxon>
        <taxon>Pseudomonadota</taxon>
        <taxon>Alphaproteobacteria</taxon>
        <taxon>Rhodobacterales</taxon>
        <taxon>Roseobacteraceae</taxon>
        <taxon>Thalassovita</taxon>
    </lineage>
</organism>
<dbReference type="Proteomes" id="UP000316030">
    <property type="component" value="Unassembled WGS sequence"/>
</dbReference>
<keyword evidence="2" id="KW-1185">Reference proteome</keyword>
<dbReference type="AlphaFoldDB" id="A0A521FK59"/>
<protein>
    <submittedName>
        <fullName evidence="1">Uncharacterized protein</fullName>
    </submittedName>
</protein>
<name>A0A521FK59_9RHOB</name>
<sequence>MRNAQTSMAGRPPCYGAPAEEMNTVHSLLTEAGMGSMTGLNLEWLLDRVENRGITP</sequence>
<evidence type="ECO:0000313" key="1">
    <source>
        <dbReference type="EMBL" id="SMO96414.1"/>
    </source>
</evidence>
<proteinExistence type="predicted"/>
<gene>
    <name evidence="1" type="ORF">SAMN06265173_13227</name>
</gene>
<evidence type="ECO:0000313" key="2">
    <source>
        <dbReference type="Proteomes" id="UP000316030"/>
    </source>
</evidence>